<evidence type="ECO:0000256" key="1">
    <source>
        <dbReference type="SAM" id="Coils"/>
    </source>
</evidence>
<evidence type="ECO:0000313" key="4">
    <source>
        <dbReference type="Proteomes" id="UP001301350"/>
    </source>
</evidence>
<dbReference type="EMBL" id="JANCYW010000004">
    <property type="protein sequence ID" value="KAK4535380.1"/>
    <property type="molecule type" value="Genomic_DNA"/>
</dbReference>
<feature type="coiled-coil region" evidence="1">
    <location>
        <begin position="227"/>
        <end position="254"/>
    </location>
</feature>
<organism evidence="3 4">
    <name type="scientific">Cyanidium caldarium</name>
    <name type="common">Red alga</name>
    <dbReference type="NCBI Taxonomy" id="2771"/>
    <lineage>
        <taxon>Eukaryota</taxon>
        <taxon>Rhodophyta</taxon>
        <taxon>Bangiophyceae</taxon>
        <taxon>Cyanidiales</taxon>
        <taxon>Cyanidiaceae</taxon>
        <taxon>Cyanidium</taxon>
    </lineage>
</organism>
<feature type="region of interest" description="Disordered" evidence="2">
    <location>
        <begin position="428"/>
        <end position="478"/>
    </location>
</feature>
<feature type="region of interest" description="Disordered" evidence="2">
    <location>
        <begin position="1"/>
        <end position="63"/>
    </location>
</feature>
<evidence type="ECO:0000313" key="3">
    <source>
        <dbReference type="EMBL" id="KAK4535380.1"/>
    </source>
</evidence>
<feature type="compositionally biased region" description="Low complexity" evidence="2">
    <location>
        <begin position="260"/>
        <end position="275"/>
    </location>
</feature>
<reference evidence="3 4" key="1">
    <citation type="submission" date="2022-07" db="EMBL/GenBank/DDBJ databases">
        <title>Genome-wide signatures of adaptation to extreme environments.</title>
        <authorList>
            <person name="Cho C.H."/>
            <person name="Yoon H.S."/>
        </authorList>
    </citation>
    <scope>NUCLEOTIDE SEQUENCE [LARGE SCALE GENOMIC DNA]</scope>
    <source>
        <strain evidence="3 4">DBV 063 E5</strain>
    </source>
</reference>
<evidence type="ECO:0000256" key="2">
    <source>
        <dbReference type="SAM" id="MobiDB-lite"/>
    </source>
</evidence>
<dbReference type="Proteomes" id="UP001301350">
    <property type="component" value="Unassembled WGS sequence"/>
</dbReference>
<comment type="caution">
    <text evidence="3">The sequence shown here is derived from an EMBL/GenBank/DDBJ whole genome shotgun (WGS) entry which is preliminary data.</text>
</comment>
<feature type="region of interest" description="Disordered" evidence="2">
    <location>
        <begin position="135"/>
        <end position="158"/>
    </location>
</feature>
<dbReference type="AlphaFoldDB" id="A0AAV9ITE8"/>
<keyword evidence="4" id="KW-1185">Reference proteome</keyword>
<feature type="compositionally biased region" description="Polar residues" evidence="2">
    <location>
        <begin position="380"/>
        <end position="390"/>
    </location>
</feature>
<feature type="compositionally biased region" description="Low complexity" evidence="2">
    <location>
        <begin position="317"/>
        <end position="335"/>
    </location>
</feature>
<feature type="compositionally biased region" description="Low complexity" evidence="2">
    <location>
        <begin position="42"/>
        <end position="62"/>
    </location>
</feature>
<proteinExistence type="predicted"/>
<accession>A0AAV9ITE8</accession>
<feature type="compositionally biased region" description="Low complexity" evidence="2">
    <location>
        <begin position="535"/>
        <end position="558"/>
    </location>
</feature>
<keyword evidence="1" id="KW-0175">Coiled coil</keyword>
<feature type="region of interest" description="Disordered" evidence="2">
    <location>
        <begin position="260"/>
        <end position="410"/>
    </location>
</feature>
<sequence length="586" mass="62199">MEVVGSAANLSTERRGTPGDDVLSSSASPRPYPQTGQVKQEAGTWPTTPSSSPRRSPGRRATLVWRSRQQVLQWLRNSRYWRDTELPWKRAAESAPTSGQGDGPWTVDAFSSLVRPPPDIQDILSRPAKALLCAPPADASDDRDEVMSLSPEGLPPPADTVATGVAVESSTPAAAAAAASPGAKMEVPRKTESSTTPSPAARQRPPRLSTPARLRRRLSFAQRRKLERECQRALHRLERRRLHLEKAAARETRAAAEILAAASPLSPSQPSQLASKRPGTLRTSTTTAAGPSSRRRRERGKRVEPHRAAQRRLTFEATASASDDASVADSDATITDSDRDALDAARSPTRTPTRRRRQRGRLPNAASKRSASGIDHANRPTVTSSRQPWSAATAATTAAGRSTYSRDPSSHRAAMLLHAASICDQHERQTRDAVCQSASPPPPADRARWPQDPPTVSPGSGGSSASLRRAERWSPSAEVISPRSLQAARTSPASWSAARGGIAALPYAAFPHPLRMAGYNAGPAVRAPVYASSTAPASTRSAPQGATQTSTAAAAAAPIMPPARENGLGRGAVGNRAHRGRGAADP</sequence>
<feature type="region of interest" description="Disordered" evidence="2">
    <location>
        <begin position="90"/>
        <end position="113"/>
    </location>
</feature>
<protein>
    <submittedName>
        <fullName evidence="3">Uncharacterized protein</fullName>
    </submittedName>
</protein>
<feature type="compositionally biased region" description="Basic residues" evidence="2">
    <location>
        <begin position="576"/>
        <end position="586"/>
    </location>
</feature>
<gene>
    <name evidence="3" type="ORF">CDCA_CDCA04G1405</name>
</gene>
<feature type="compositionally biased region" description="Polar residues" evidence="2">
    <location>
        <begin position="23"/>
        <end position="38"/>
    </location>
</feature>
<feature type="region of interest" description="Disordered" evidence="2">
    <location>
        <begin position="172"/>
        <end position="220"/>
    </location>
</feature>
<feature type="region of interest" description="Disordered" evidence="2">
    <location>
        <begin position="535"/>
        <end position="586"/>
    </location>
</feature>
<name>A0AAV9ITE8_CYACA</name>